<accession>A0A0K8PJS8</accession>
<organism evidence="2 3">
    <name type="scientific">Streptomyces azureus</name>
    <dbReference type="NCBI Taxonomy" id="146537"/>
    <lineage>
        <taxon>Bacteria</taxon>
        <taxon>Bacillati</taxon>
        <taxon>Actinomycetota</taxon>
        <taxon>Actinomycetes</taxon>
        <taxon>Kitasatosporales</taxon>
        <taxon>Streptomycetaceae</taxon>
        <taxon>Streptomyces</taxon>
    </lineage>
</organism>
<evidence type="ECO:0000313" key="2">
    <source>
        <dbReference type="EMBL" id="GAP47669.1"/>
    </source>
</evidence>
<dbReference type="GO" id="GO:0005524">
    <property type="term" value="F:ATP binding"/>
    <property type="evidence" value="ECO:0007669"/>
    <property type="project" value="UniProtKB-KW"/>
</dbReference>
<dbReference type="EMBL" id="DF968239">
    <property type="protein sequence ID" value="GAP47669.1"/>
    <property type="molecule type" value="Genomic_DNA"/>
</dbReference>
<keyword evidence="2" id="KW-0067">ATP-binding</keyword>
<gene>
    <name evidence="2" type="ORF">SAZU_2406</name>
</gene>
<evidence type="ECO:0000256" key="1">
    <source>
        <dbReference type="SAM" id="MobiDB-lite"/>
    </source>
</evidence>
<name>A0A0K8PJS8_STRAJ</name>
<keyword evidence="2" id="KW-0547">Nucleotide-binding</keyword>
<reference evidence="2" key="1">
    <citation type="journal article" date="2015" name="Genome Announc.">
        <title>Draft Genome Sequence of Thiostrepton-Producing Streptomyces azureus ATCC 14921.</title>
        <authorList>
            <person name="Sakihara K."/>
            <person name="Maeda J."/>
            <person name="Tashiro K."/>
            <person name="Fujino Y."/>
            <person name="Kuhara S."/>
            <person name="Ohshima T."/>
            <person name="Ogata S."/>
            <person name="Doi K."/>
        </authorList>
    </citation>
    <scope>NUCLEOTIDE SEQUENCE [LARGE SCALE GENOMIC DNA]</scope>
    <source>
        <strain evidence="2">ATCC14921</strain>
    </source>
</reference>
<evidence type="ECO:0000313" key="3">
    <source>
        <dbReference type="Proteomes" id="UP000053859"/>
    </source>
</evidence>
<sequence>MAAPPLDRPLADPQRGSYLPVLVPTLEAFHGPKPDPLPRGPPSVGQPAALRVSHGPELPELSGRRQANGADISSSVVAWQRRKAAVEAHRVRLHPVRAAAASTVTGLPNRADGQDERF</sequence>
<dbReference type="Proteomes" id="UP000053859">
    <property type="component" value="Unassembled WGS sequence"/>
</dbReference>
<proteinExistence type="predicted"/>
<keyword evidence="3" id="KW-1185">Reference proteome</keyword>
<feature type="region of interest" description="Disordered" evidence="1">
    <location>
        <begin position="29"/>
        <end position="72"/>
    </location>
</feature>
<dbReference type="PATRIC" id="fig|146537.3.peg.2542"/>
<dbReference type="AlphaFoldDB" id="A0A0K8PJS8"/>
<protein>
    <submittedName>
        <fullName evidence="2">Spermidine/putrescine transport system ATP-binding protein</fullName>
    </submittedName>
</protein>